<dbReference type="STRING" id="933852.A0A0C3AY76"/>
<evidence type="ECO:0000256" key="1">
    <source>
        <dbReference type="ARBA" id="ARBA00000485"/>
    </source>
</evidence>
<evidence type="ECO:0000256" key="3">
    <source>
        <dbReference type="ARBA" id="ARBA00022679"/>
    </source>
</evidence>
<gene>
    <name evidence="11" type="ORF">M408DRAFT_331431</name>
</gene>
<feature type="compositionally biased region" description="Low complexity" evidence="9">
    <location>
        <begin position="225"/>
        <end position="240"/>
    </location>
</feature>
<feature type="compositionally biased region" description="Low complexity" evidence="9">
    <location>
        <begin position="272"/>
        <end position="285"/>
    </location>
</feature>
<keyword evidence="4 8" id="KW-0547">Nucleotide-binding</keyword>
<keyword evidence="3" id="KW-0808">Transferase</keyword>
<protein>
    <recommendedName>
        <fullName evidence="10">UBC core domain-containing protein</fullName>
    </recommendedName>
</protein>
<comment type="pathway">
    <text evidence="2">Protein modification; protein ubiquitination.</text>
</comment>
<keyword evidence="12" id="KW-1185">Reference proteome</keyword>
<sequence>MAGSASMKRIKREILDLSKDSAHMGDIVLAPSERSVYEWKASIPGPSESPYAGGLFNLSIHLPTDYPFSAPKVMFTTQIYHPNISPQGAICIDILKGAWSPALSLFKVMLSLSSLLTDPNPIPAIAQEYLKKRPAFDQKAREWTARYAMSHVPKSKQVSAAAAVPAVTSGSTSGTQLANPASTGLLASLIGFATGRSQSTLPSPTTTPQVPTPVPNQPAHRTRSARQAANPAARPSRAAATEVIEIDDGAMDSTTAPVSQQRRKRKREEDQGSSAGQGNSSGPSRPNRRRNPPSRRGEPEVIVLDDD</sequence>
<organism evidence="11 12">
    <name type="scientific">Serendipita vermifera MAFF 305830</name>
    <dbReference type="NCBI Taxonomy" id="933852"/>
    <lineage>
        <taxon>Eukaryota</taxon>
        <taxon>Fungi</taxon>
        <taxon>Dikarya</taxon>
        <taxon>Basidiomycota</taxon>
        <taxon>Agaricomycotina</taxon>
        <taxon>Agaricomycetes</taxon>
        <taxon>Sebacinales</taxon>
        <taxon>Serendipitaceae</taxon>
        <taxon>Serendipita</taxon>
    </lineage>
</organism>
<feature type="active site" description="Glycyl thioester intermediate" evidence="7">
    <location>
        <position position="91"/>
    </location>
</feature>
<evidence type="ECO:0000256" key="4">
    <source>
        <dbReference type="ARBA" id="ARBA00022741"/>
    </source>
</evidence>
<evidence type="ECO:0000256" key="9">
    <source>
        <dbReference type="SAM" id="MobiDB-lite"/>
    </source>
</evidence>
<dbReference type="PANTHER" id="PTHR24068">
    <property type="entry name" value="UBIQUITIN-CONJUGATING ENZYME E2"/>
    <property type="match status" value="1"/>
</dbReference>
<reference evidence="11 12" key="1">
    <citation type="submission" date="2014-04" db="EMBL/GenBank/DDBJ databases">
        <authorList>
            <consortium name="DOE Joint Genome Institute"/>
            <person name="Kuo A."/>
            <person name="Zuccaro A."/>
            <person name="Kohler A."/>
            <person name="Nagy L.G."/>
            <person name="Floudas D."/>
            <person name="Copeland A."/>
            <person name="Barry K.W."/>
            <person name="Cichocki N."/>
            <person name="Veneault-Fourrey C."/>
            <person name="LaButti K."/>
            <person name="Lindquist E.A."/>
            <person name="Lipzen A."/>
            <person name="Lundell T."/>
            <person name="Morin E."/>
            <person name="Murat C."/>
            <person name="Sun H."/>
            <person name="Tunlid A."/>
            <person name="Henrissat B."/>
            <person name="Grigoriev I.V."/>
            <person name="Hibbett D.S."/>
            <person name="Martin F."/>
            <person name="Nordberg H.P."/>
            <person name="Cantor M.N."/>
            <person name="Hua S.X."/>
        </authorList>
    </citation>
    <scope>NUCLEOTIDE SEQUENCE [LARGE SCALE GENOMIC DNA]</scope>
    <source>
        <strain evidence="11 12">MAFF 305830</strain>
    </source>
</reference>
<dbReference type="OrthoDB" id="7851174at2759"/>
<evidence type="ECO:0000313" key="12">
    <source>
        <dbReference type="Proteomes" id="UP000054097"/>
    </source>
</evidence>
<dbReference type="GO" id="GO:0005524">
    <property type="term" value="F:ATP binding"/>
    <property type="evidence" value="ECO:0007669"/>
    <property type="project" value="UniProtKB-UniRule"/>
</dbReference>
<dbReference type="HOGENOM" id="CLU_030988_2_3_1"/>
<reference evidence="12" key="2">
    <citation type="submission" date="2015-01" db="EMBL/GenBank/DDBJ databases">
        <title>Evolutionary Origins and Diversification of the Mycorrhizal Mutualists.</title>
        <authorList>
            <consortium name="DOE Joint Genome Institute"/>
            <consortium name="Mycorrhizal Genomics Consortium"/>
            <person name="Kohler A."/>
            <person name="Kuo A."/>
            <person name="Nagy L.G."/>
            <person name="Floudas D."/>
            <person name="Copeland A."/>
            <person name="Barry K.W."/>
            <person name="Cichocki N."/>
            <person name="Veneault-Fourrey C."/>
            <person name="LaButti K."/>
            <person name="Lindquist E.A."/>
            <person name="Lipzen A."/>
            <person name="Lundell T."/>
            <person name="Morin E."/>
            <person name="Murat C."/>
            <person name="Riley R."/>
            <person name="Ohm R."/>
            <person name="Sun H."/>
            <person name="Tunlid A."/>
            <person name="Henrissat B."/>
            <person name="Grigoriev I.V."/>
            <person name="Hibbett D.S."/>
            <person name="Martin F."/>
        </authorList>
    </citation>
    <scope>NUCLEOTIDE SEQUENCE [LARGE SCALE GENOMIC DNA]</scope>
    <source>
        <strain evidence="12">MAFF 305830</strain>
    </source>
</reference>
<evidence type="ECO:0000313" key="11">
    <source>
        <dbReference type="EMBL" id="KIM24949.1"/>
    </source>
</evidence>
<dbReference type="EMBL" id="KN824318">
    <property type="protein sequence ID" value="KIM24949.1"/>
    <property type="molecule type" value="Genomic_DNA"/>
</dbReference>
<feature type="domain" description="UBC core" evidence="10">
    <location>
        <begin position="5"/>
        <end position="149"/>
    </location>
</feature>
<feature type="compositionally biased region" description="Low complexity" evidence="9">
    <location>
        <begin position="197"/>
        <end position="209"/>
    </location>
</feature>
<comment type="similarity">
    <text evidence="8">Belongs to the ubiquitin-conjugating enzyme family.</text>
</comment>
<dbReference type="Gene3D" id="3.10.110.10">
    <property type="entry name" value="Ubiquitin Conjugating Enzyme"/>
    <property type="match status" value="1"/>
</dbReference>
<evidence type="ECO:0000256" key="5">
    <source>
        <dbReference type="ARBA" id="ARBA00022786"/>
    </source>
</evidence>
<dbReference type="GO" id="GO:0061631">
    <property type="term" value="F:ubiquitin conjugating enzyme activity"/>
    <property type="evidence" value="ECO:0007669"/>
    <property type="project" value="UniProtKB-EC"/>
</dbReference>
<name>A0A0C3AY76_SERVB</name>
<evidence type="ECO:0000256" key="2">
    <source>
        <dbReference type="ARBA" id="ARBA00004906"/>
    </source>
</evidence>
<dbReference type="InterPro" id="IPR016135">
    <property type="entry name" value="UBQ-conjugating_enzyme/RWD"/>
</dbReference>
<dbReference type="InterPro" id="IPR023313">
    <property type="entry name" value="UBQ-conjugating_AS"/>
</dbReference>
<dbReference type="InterPro" id="IPR000608">
    <property type="entry name" value="UBC"/>
</dbReference>
<evidence type="ECO:0000259" key="10">
    <source>
        <dbReference type="PROSITE" id="PS50127"/>
    </source>
</evidence>
<dbReference type="PROSITE" id="PS50127">
    <property type="entry name" value="UBC_2"/>
    <property type="match status" value="1"/>
</dbReference>
<proteinExistence type="inferred from homology"/>
<feature type="region of interest" description="Disordered" evidence="9">
    <location>
        <begin position="196"/>
        <end position="307"/>
    </location>
</feature>
<dbReference type="SMART" id="SM00212">
    <property type="entry name" value="UBCc"/>
    <property type="match status" value="1"/>
</dbReference>
<dbReference type="Proteomes" id="UP000054097">
    <property type="component" value="Unassembled WGS sequence"/>
</dbReference>
<evidence type="ECO:0000256" key="8">
    <source>
        <dbReference type="RuleBase" id="RU362109"/>
    </source>
</evidence>
<keyword evidence="5 8" id="KW-0833">Ubl conjugation pathway</keyword>
<dbReference type="PROSITE" id="PS00183">
    <property type="entry name" value="UBC_1"/>
    <property type="match status" value="1"/>
</dbReference>
<dbReference type="FunFam" id="3.10.110.10:FF:000101">
    <property type="entry name" value="Ubiquitin-conjugating enzyme E2 D2"/>
    <property type="match status" value="1"/>
</dbReference>
<accession>A0A0C3AY76</accession>
<dbReference type="Pfam" id="PF00179">
    <property type="entry name" value="UQ_con"/>
    <property type="match status" value="1"/>
</dbReference>
<comment type="catalytic activity">
    <reaction evidence="1">
        <text>S-ubiquitinyl-[E1 ubiquitin-activating enzyme]-L-cysteine + [E2 ubiquitin-conjugating enzyme]-L-cysteine = [E1 ubiquitin-activating enzyme]-L-cysteine + S-ubiquitinyl-[E2 ubiquitin-conjugating enzyme]-L-cysteine.</text>
        <dbReference type="EC" id="2.3.2.23"/>
    </reaction>
</comment>
<evidence type="ECO:0000256" key="7">
    <source>
        <dbReference type="PROSITE-ProRule" id="PRU10133"/>
    </source>
</evidence>
<dbReference type="AlphaFoldDB" id="A0A0C3AY76"/>
<evidence type="ECO:0000256" key="6">
    <source>
        <dbReference type="ARBA" id="ARBA00022840"/>
    </source>
</evidence>
<keyword evidence="6 8" id="KW-0067">ATP-binding</keyword>
<dbReference type="SUPFAM" id="SSF54495">
    <property type="entry name" value="UBC-like"/>
    <property type="match status" value="1"/>
</dbReference>